<keyword evidence="3" id="KW-0489">Methyltransferase</keyword>
<dbReference type="Pfam" id="PF08241">
    <property type="entry name" value="Methyltransf_11"/>
    <property type="match status" value="1"/>
</dbReference>
<dbReference type="PANTHER" id="PTHR45277:SF1">
    <property type="entry name" value="EXPRESSED PROTEIN"/>
    <property type="match status" value="1"/>
</dbReference>
<reference evidence="3" key="1">
    <citation type="journal article" date="2014" name="Int. J. Syst. Evol. Microbiol.">
        <title>Complete genome sequence of Corynebacterium casei LMG S-19264T (=DSM 44701T), isolated from a smear-ripened cheese.</title>
        <authorList>
            <consortium name="US DOE Joint Genome Institute (JGI-PGF)"/>
            <person name="Walter F."/>
            <person name="Albersmeier A."/>
            <person name="Kalinowski J."/>
            <person name="Ruckert C."/>
        </authorList>
    </citation>
    <scope>NUCLEOTIDE SEQUENCE</scope>
    <source>
        <strain evidence="3">CGMCC 1.15178</strain>
    </source>
</reference>
<keyword evidence="1" id="KW-0812">Transmembrane</keyword>
<dbReference type="GO" id="GO:0032259">
    <property type="term" value="P:methylation"/>
    <property type="evidence" value="ECO:0007669"/>
    <property type="project" value="UniProtKB-KW"/>
</dbReference>
<dbReference type="PANTHER" id="PTHR45277">
    <property type="entry name" value="EXPRESSED PROTEIN"/>
    <property type="match status" value="1"/>
</dbReference>
<evidence type="ECO:0000259" key="2">
    <source>
        <dbReference type="Pfam" id="PF08241"/>
    </source>
</evidence>
<dbReference type="Proteomes" id="UP000612456">
    <property type="component" value="Unassembled WGS sequence"/>
</dbReference>
<organism evidence="3 4">
    <name type="scientific">Paenibacillus nasutitermitis</name>
    <dbReference type="NCBI Taxonomy" id="1652958"/>
    <lineage>
        <taxon>Bacteria</taxon>
        <taxon>Bacillati</taxon>
        <taxon>Bacillota</taxon>
        <taxon>Bacilli</taxon>
        <taxon>Bacillales</taxon>
        <taxon>Paenibacillaceae</taxon>
        <taxon>Paenibacillus</taxon>
    </lineage>
</organism>
<proteinExistence type="predicted"/>
<dbReference type="AlphaFoldDB" id="A0A916YJM4"/>
<sequence>MDQLKKRQGNYGIDAPIVVRNLSLIGVGFLLLGVTAIFIFPRQLQWLGIAIGVVCVISFLVVAAEALYMIWSSKIGKLRERERLLDLVMLRGDEKVLDIGCGRGLVLNAAAHKLTTGKAVGIDIWNKQDQSGNDPDATRRNSLIEGVAERVEIVNGDARSMPFADNEFDVVVSSLAIHNIPSSEERYRALSEIMRVLKTGGRFAVLDFQFIREYGQVFERLGAVHVRIVGQHWLIFPPVRIVTGWKMPPLSSLEMIQYPHSDS</sequence>
<evidence type="ECO:0000256" key="1">
    <source>
        <dbReference type="SAM" id="Phobius"/>
    </source>
</evidence>
<dbReference type="RefSeq" id="WP_188988158.1">
    <property type="nucleotide sequence ID" value="NZ_BMHP01000001.1"/>
</dbReference>
<keyword evidence="3" id="KW-0808">Transferase</keyword>
<dbReference type="CDD" id="cd02440">
    <property type="entry name" value="AdoMet_MTases"/>
    <property type="match status" value="1"/>
</dbReference>
<name>A0A916YJM4_9BACL</name>
<dbReference type="InterPro" id="IPR013216">
    <property type="entry name" value="Methyltransf_11"/>
</dbReference>
<keyword evidence="1" id="KW-0472">Membrane</keyword>
<protein>
    <submittedName>
        <fullName evidence="3">Type 11 methyltransferase</fullName>
    </submittedName>
</protein>
<dbReference type="GO" id="GO:0008757">
    <property type="term" value="F:S-adenosylmethionine-dependent methyltransferase activity"/>
    <property type="evidence" value="ECO:0007669"/>
    <property type="project" value="InterPro"/>
</dbReference>
<feature type="domain" description="Methyltransferase type 11" evidence="2">
    <location>
        <begin position="97"/>
        <end position="204"/>
    </location>
</feature>
<comment type="caution">
    <text evidence="3">The sequence shown here is derived from an EMBL/GenBank/DDBJ whole genome shotgun (WGS) entry which is preliminary data.</text>
</comment>
<dbReference type="EMBL" id="BMHP01000001">
    <property type="protein sequence ID" value="GGD47563.1"/>
    <property type="molecule type" value="Genomic_DNA"/>
</dbReference>
<evidence type="ECO:0000313" key="4">
    <source>
        <dbReference type="Proteomes" id="UP000612456"/>
    </source>
</evidence>
<keyword evidence="1" id="KW-1133">Transmembrane helix</keyword>
<evidence type="ECO:0000313" key="3">
    <source>
        <dbReference type="EMBL" id="GGD47563.1"/>
    </source>
</evidence>
<feature type="transmembrane region" description="Helical" evidence="1">
    <location>
        <begin position="21"/>
        <end position="40"/>
    </location>
</feature>
<dbReference type="SUPFAM" id="SSF53335">
    <property type="entry name" value="S-adenosyl-L-methionine-dependent methyltransferases"/>
    <property type="match status" value="1"/>
</dbReference>
<keyword evidence="4" id="KW-1185">Reference proteome</keyword>
<gene>
    <name evidence="3" type="ORF">GCM10010911_01340</name>
</gene>
<reference evidence="3" key="2">
    <citation type="submission" date="2020-09" db="EMBL/GenBank/DDBJ databases">
        <authorList>
            <person name="Sun Q."/>
            <person name="Zhou Y."/>
        </authorList>
    </citation>
    <scope>NUCLEOTIDE SEQUENCE</scope>
    <source>
        <strain evidence="3">CGMCC 1.15178</strain>
    </source>
</reference>
<dbReference type="Gene3D" id="3.40.50.150">
    <property type="entry name" value="Vaccinia Virus protein VP39"/>
    <property type="match status" value="1"/>
</dbReference>
<feature type="transmembrane region" description="Helical" evidence="1">
    <location>
        <begin position="46"/>
        <end position="71"/>
    </location>
</feature>
<accession>A0A916YJM4</accession>
<dbReference type="InterPro" id="IPR029063">
    <property type="entry name" value="SAM-dependent_MTases_sf"/>
</dbReference>